<proteinExistence type="predicted"/>
<keyword evidence="2" id="KW-1185">Reference proteome</keyword>
<dbReference type="Pfam" id="PF13263">
    <property type="entry name" value="PHP_C"/>
    <property type="match status" value="1"/>
</dbReference>
<dbReference type="SUPFAM" id="SSF89550">
    <property type="entry name" value="PHP domain-like"/>
    <property type="match status" value="1"/>
</dbReference>
<name>A0A345PJH5_9BACI</name>
<evidence type="ECO:0008006" key="3">
    <source>
        <dbReference type="Google" id="ProtNLM"/>
    </source>
</evidence>
<sequence>MVPRKDLYAYGKDAYFQKLKSFANELGLPIVAGSDTHQFLQYSSVYNDFAVDCQTVEELKSSINNGEYKLEVSPSLDIKVKSATLVKKLLKKMLNKNGMHEINA</sequence>
<dbReference type="Proteomes" id="UP000253908">
    <property type="component" value="Chromosome"/>
</dbReference>
<dbReference type="EMBL" id="CP024848">
    <property type="protein sequence ID" value="AXI10155.1"/>
    <property type="molecule type" value="Genomic_DNA"/>
</dbReference>
<reference evidence="2" key="1">
    <citation type="submission" date="2017-11" db="EMBL/GenBank/DDBJ databases">
        <authorList>
            <person name="Zhu W."/>
        </authorList>
    </citation>
    <scope>NUCLEOTIDE SEQUENCE [LARGE SCALE GENOMIC DNA]</scope>
    <source>
        <strain evidence="2">160</strain>
    </source>
</reference>
<dbReference type="OrthoDB" id="9777619at2"/>
<accession>A0A345PJH5</accession>
<dbReference type="AlphaFoldDB" id="A0A345PJH5"/>
<dbReference type="RefSeq" id="WP_114917442.1">
    <property type="nucleotide sequence ID" value="NZ_CP024848.1"/>
</dbReference>
<dbReference type="InterPro" id="IPR016195">
    <property type="entry name" value="Pol/histidinol_Pase-like"/>
</dbReference>
<dbReference type="KEGG" id="ocn:CUC15_14980"/>
<protein>
    <recommendedName>
        <fullName evidence="3">PHP domain-containing protein</fullName>
    </recommendedName>
</protein>
<gene>
    <name evidence="1" type="ORF">CUC15_14980</name>
</gene>
<organism evidence="1 2">
    <name type="scientific">Oceanobacillus zhaokaii</name>
    <dbReference type="NCBI Taxonomy" id="2052660"/>
    <lineage>
        <taxon>Bacteria</taxon>
        <taxon>Bacillati</taxon>
        <taxon>Bacillota</taxon>
        <taxon>Bacilli</taxon>
        <taxon>Bacillales</taxon>
        <taxon>Bacillaceae</taxon>
        <taxon>Oceanobacillus</taxon>
    </lineage>
</organism>
<evidence type="ECO:0000313" key="1">
    <source>
        <dbReference type="EMBL" id="AXI10155.1"/>
    </source>
</evidence>
<evidence type="ECO:0000313" key="2">
    <source>
        <dbReference type="Proteomes" id="UP000253908"/>
    </source>
</evidence>